<dbReference type="HOGENOM" id="CLU_1852697_0_0_6"/>
<evidence type="ECO:0000313" key="2">
    <source>
        <dbReference type="Proteomes" id="UP000018838"/>
    </source>
</evidence>
<protein>
    <submittedName>
        <fullName evidence="1">Uncharacterized protein</fullName>
    </submittedName>
</protein>
<proteinExistence type="predicted"/>
<dbReference type="KEGG" id="lok:Loa_00288"/>
<keyword evidence="2" id="KW-1185">Reference proteome</keyword>
<gene>
    <name evidence="1" type="ORF">Loa_00288</name>
</gene>
<accession>W0BB88</accession>
<dbReference type="EMBL" id="CP004006">
    <property type="protein sequence ID" value="AHE65877.1"/>
    <property type="molecule type" value="Genomic_DNA"/>
</dbReference>
<reference evidence="1 2" key="1">
    <citation type="journal article" date="2013" name="Int. J. Med. Microbiol.">
        <title>Legionella oakridgensis ATCC 33761 genome sequence and phenotypic characterization reveals its replication capacity in amoebae.</title>
        <authorList>
            <person name="Brzuszkiewicz E."/>
            <person name="Schulz T."/>
            <person name="Rydzewski K."/>
            <person name="Daniel R."/>
            <person name="Gillmaier N."/>
            <person name="Dittmann C."/>
            <person name="Holland G."/>
            <person name="Schunder E."/>
            <person name="Lautner M."/>
            <person name="Eisenreich W."/>
            <person name="Luck C."/>
            <person name="Heuner K."/>
        </authorList>
    </citation>
    <scope>NUCLEOTIDE SEQUENCE [LARGE SCALE GENOMIC DNA]</scope>
    <source>
        <strain>OR-10</strain>
        <strain evidence="2">ATCC 33761</strain>
    </source>
</reference>
<name>W0BB88_9GAMM</name>
<evidence type="ECO:0000313" key="1">
    <source>
        <dbReference type="EMBL" id="AHE65877.1"/>
    </source>
</evidence>
<dbReference type="RefSeq" id="WP_025384809.1">
    <property type="nucleotide sequence ID" value="NZ_CP004006.1"/>
</dbReference>
<dbReference type="AlphaFoldDB" id="W0BB88"/>
<dbReference type="PATRIC" id="fig|1268635.3.peg.291"/>
<organism evidence="1 2">
    <name type="scientific">Legionella oakridgensis ATCC 33761 = DSM 21215</name>
    <dbReference type="NCBI Taxonomy" id="1268635"/>
    <lineage>
        <taxon>Bacteria</taxon>
        <taxon>Pseudomonadati</taxon>
        <taxon>Pseudomonadota</taxon>
        <taxon>Gammaproteobacteria</taxon>
        <taxon>Legionellales</taxon>
        <taxon>Legionellaceae</taxon>
        <taxon>Legionella</taxon>
    </lineage>
</organism>
<dbReference type="Proteomes" id="UP000018838">
    <property type="component" value="Chromosome"/>
</dbReference>
<dbReference type="STRING" id="1268635.Loa_00288"/>
<sequence length="138" mass="15713">MLEGSGNCEGTLVLYKNRKSTLNKLNFGYLRTADEQQVYGFWAEAYQIKRYLITANVESAIALFNEFFDDFNLLSAEQPVPYEVGKTDCQTVVHYLLRRLTGKPFASPHGKYTLGWGDGLKSPHELYNESNTLEFDSP</sequence>